<keyword evidence="7 8" id="KW-0320">Glycogen biosynthesis</keyword>
<comment type="function">
    <text evidence="2 8">Synthesizes alpha-1,4-glucan chains using ADP-glucose.</text>
</comment>
<sequence>MTSVLSVASEVFPLIKTGGLADVAGALPLALGQVGVEVTTLLPAYPSVLSGLEGASAVAAIDDLFGGPARVLRAEVAGLALLLLDAPHLFDRPGGPYVGANGYDHPDNWARFAALGRVGALVGTGLVPGYRPDIVHAHDWQAALAPVYLEHLGADRPRTAITIHNLAFQGAFPQTIFAGLGLPPEAWGVDGVEYYGSVGFLKGGLRASDRITTVSPNYAREILTAEGGMGLDGLLRGREDRLSGIVNGIDVATWDPDRDPHVAATFDRDTLFRRVLNKRALEAEFALEEDDTPLLAVVSRLTWQKGLDILAESCDEIVASGCRLAVVGSGDRLLEGAFLSAAARHSGRMGVRIGYDEVLSHKVQAGADALLVPSRFEPCGLTQLYALRYGCMPVVSRVGGLADTVIDANFAAQTAGVATGIIFAPVTREALMEGVQRLLTLYADAPLWRDMQRTAMASDVSWTASARRYADLYQSLVEERP</sequence>
<evidence type="ECO:0000313" key="12">
    <source>
        <dbReference type="Proteomes" id="UP000265750"/>
    </source>
</evidence>
<dbReference type="EMBL" id="QYRN01000007">
    <property type="protein sequence ID" value="RIX99605.1"/>
    <property type="molecule type" value="Genomic_DNA"/>
</dbReference>
<dbReference type="UniPathway" id="UPA00164"/>
<comment type="pathway">
    <text evidence="3 8">Glycan biosynthesis; glycogen biosynthesis.</text>
</comment>
<comment type="catalytic activity">
    <reaction evidence="1 8">
        <text>[(1-&gt;4)-alpha-D-glucosyl](n) + ADP-alpha-D-glucose = [(1-&gt;4)-alpha-D-glucosyl](n+1) + ADP + H(+)</text>
        <dbReference type="Rhea" id="RHEA:18189"/>
        <dbReference type="Rhea" id="RHEA-COMP:9584"/>
        <dbReference type="Rhea" id="RHEA-COMP:9587"/>
        <dbReference type="ChEBI" id="CHEBI:15378"/>
        <dbReference type="ChEBI" id="CHEBI:15444"/>
        <dbReference type="ChEBI" id="CHEBI:57498"/>
        <dbReference type="ChEBI" id="CHEBI:456216"/>
        <dbReference type="EC" id="2.4.1.21"/>
    </reaction>
</comment>
<evidence type="ECO:0000256" key="3">
    <source>
        <dbReference type="ARBA" id="ARBA00004964"/>
    </source>
</evidence>
<dbReference type="AlphaFoldDB" id="A0A3A1WIQ2"/>
<comment type="caution">
    <text evidence="11">The sequence shown here is derived from an EMBL/GenBank/DDBJ whole genome shotgun (WGS) entry which is preliminary data.</text>
</comment>
<dbReference type="CDD" id="cd03791">
    <property type="entry name" value="GT5_Glycogen_synthase_DULL1-like"/>
    <property type="match status" value="1"/>
</dbReference>
<dbReference type="PANTHER" id="PTHR45825:SF11">
    <property type="entry name" value="ALPHA AMYLASE DOMAIN-CONTAINING PROTEIN"/>
    <property type="match status" value="1"/>
</dbReference>
<organism evidence="11 12">
    <name type="scientific">Aureimonas flava</name>
    <dbReference type="NCBI Taxonomy" id="2320271"/>
    <lineage>
        <taxon>Bacteria</taxon>
        <taxon>Pseudomonadati</taxon>
        <taxon>Pseudomonadota</taxon>
        <taxon>Alphaproteobacteria</taxon>
        <taxon>Hyphomicrobiales</taxon>
        <taxon>Aurantimonadaceae</taxon>
        <taxon>Aureimonas</taxon>
    </lineage>
</organism>
<keyword evidence="12" id="KW-1185">Reference proteome</keyword>
<evidence type="ECO:0000256" key="1">
    <source>
        <dbReference type="ARBA" id="ARBA00001478"/>
    </source>
</evidence>
<feature type="binding site" evidence="8">
    <location>
        <position position="16"/>
    </location>
    <ligand>
        <name>ADP-alpha-D-glucose</name>
        <dbReference type="ChEBI" id="CHEBI:57498"/>
    </ligand>
</feature>
<feature type="domain" description="Starch synthase catalytic" evidence="10">
    <location>
        <begin position="4"/>
        <end position="236"/>
    </location>
</feature>
<feature type="domain" description="Glycosyl transferase family 1" evidence="9">
    <location>
        <begin position="287"/>
        <end position="441"/>
    </location>
</feature>
<proteinExistence type="inferred from homology"/>
<dbReference type="InterPro" id="IPR011835">
    <property type="entry name" value="GS/SS"/>
</dbReference>
<dbReference type="InterPro" id="IPR001296">
    <property type="entry name" value="Glyco_trans_1"/>
</dbReference>
<evidence type="ECO:0000313" key="11">
    <source>
        <dbReference type="EMBL" id="RIX99605.1"/>
    </source>
</evidence>
<evidence type="ECO:0000256" key="8">
    <source>
        <dbReference type="HAMAP-Rule" id="MF_00484"/>
    </source>
</evidence>
<dbReference type="GO" id="GO:0009011">
    <property type="term" value="F:alpha-1,4-glucan glucosyltransferase (ADP-glucose donor) activity"/>
    <property type="evidence" value="ECO:0007669"/>
    <property type="project" value="UniProtKB-UniRule"/>
</dbReference>
<dbReference type="Gene3D" id="3.40.50.2000">
    <property type="entry name" value="Glycogen Phosphorylase B"/>
    <property type="match status" value="2"/>
</dbReference>
<keyword evidence="6 8" id="KW-0808">Transferase</keyword>
<evidence type="ECO:0000256" key="2">
    <source>
        <dbReference type="ARBA" id="ARBA00002764"/>
    </source>
</evidence>
<dbReference type="OrthoDB" id="9808590at2"/>
<dbReference type="GO" id="GO:0005829">
    <property type="term" value="C:cytosol"/>
    <property type="evidence" value="ECO:0007669"/>
    <property type="project" value="TreeGrafter"/>
</dbReference>
<protein>
    <recommendedName>
        <fullName evidence="8">Glycogen synthase</fullName>
        <ecNumber evidence="8">2.4.1.21</ecNumber>
    </recommendedName>
    <alternativeName>
        <fullName evidence="8">Starch [bacterial glycogen] synthase</fullName>
    </alternativeName>
</protein>
<gene>
    <name evidence="8 11" type="primary">glgA</name>
    <name evidence="11" type="ORF">D3218_14140</name>
</gene>
<evidence type="ECO:0000256" key="4">
    <source>
        <dbReference type="ARBA" id="ARBA00010281"/>
    </source>
</evidence>
<dbReference type="SUPFAM" id="SSF53756">
    <property type="entry name" value="UDP-Glycosyltransferase/glycogen phosphorylase"/>
    <property type="match status" value="1"/>
</dbReference>
<dbReference type="GO" id="GO:0005978">
    <property type="term" value="P:glycogen biosynthetic process"/>
    <property type="evidence" value="ECO:0007669"/>
    <property type="project" value="UniProtKB-UniRule"/>
</dbReference>
<evidence type="ECO:0000259" key="10">
    <source>
        <dbReference type="Pfam" id="PF08323"/>
    </source>
</evidence>
<comment type="similarity">
    <text evidence="4 8">Belongs to the glycosyltransferase 1 family. Bacterial/plant glycogen synthase subfamily.</text>
</comment>
<dbReference type="PANTHER" id="PTHR45825">
    <property type="entry name" value="GRANULE-BOUND STARCH SYNTHASE 1, CHLOROPLASTIC/AMYLOPLASTIC"/>
    <property type="match status" value="1"/>
</dbReference>
<evidence type="ECO:0000256" key="5">
    <source>
        <dbReference type="ARBA" id="ARBA00022676"/>
    </source>
</evidence>
<evidence type="ECO:0000259" key="9">
    <source>
        <dbReference type="Pfam" id="PF00534"/>
    </source>
</evidence>
<dbReference type="RefSeq" id="WP_119540737.1">
    <property type="nucleotide sequence ID" value="NZ_QYRN01000007.1"/>
</dbReference>
<dbReference type="Proteomes" id="UP000265750">
    <property type="component" value="Unassembled WGS sequence"/>
</dbReference>
<dbReference type="NCBIfam" id="TIGR02095">
    <property type="entry name" value="glgA"/>
    <property type="match status" value="1"/>
</dbReference>
<evidence type="ECO:0000256" key="7">
    <source>
        <dbReference type="ARBA" id="ARBA00023056"/>
    </source>
</evidence>
<evidence type="ECO:0000256" key="6">
    <source>
        <dbReference type="ARBA" id="ARBA00022679"/>
    </source>
</evidence>
<dbReference type="Pfam" id="PF00534">
    <property type="entry name" value="Glycos_transf_1"/>
    <property type="match status" value="1"/>
</dbReference>
<dbReference type="HAMAP" id="MF_00484">
    <property type="entry name" value="Glycogen_synth"/>
    <property type="match status" value="1"/>
</dbReference>
<reference evidence="12" key="1">
    <citation type="submission" date="2018-09" db="EMBL/GenBank/DDBJ databases">
        <authorList>
            <person name="Tuo L."/>
        </authorList>
    </citation>
    <scope>NUCLEOTIDE SEQUENCE [LARGE SCALE GENOMIC DNA]</scope>
    <source>
        <strain evidence="12">M2BS4Y-1</strain>
    </source>
</reference>
<keyword evidence="5 8" id="KW-0328">Glycosyltransferase</keyword>
<dbReference type="Pfam" id="PF08323">
    <property type="entry name" value="Glyco_transf_5"/>
    <property type="match status" value="1"/>
</dbReference>
<dbReference type="NCBIfam" id="NF001899">
    <property type="entry name" value="PRK00654.1-2"/>
    <property type="match status" value="1"/>
</dbReference>
<dbReference type="GO" id="GO:0004373">
    <property type="term" value="F:alpha-1,4-glucan glucosyltransferase (UDP-glucose donor) activity"/>
    <property type="evidence" value="ECO:0007669"/>
    <property type="project" value="InterPro"/>
</dbReference>
<name>A0A3A1WIQ2_9HYPH</name>
<dbReference type="EC" id="2.4.1.21" evidence="8"/>
<dbReference type="InterPro" id="IPR013534">
    <property type="entry name" value="Starch_synth_cat_dom"/>
</dbReference>
<accession>A0A3A1WIQ2</accession>